<name>A0AA41X2K7_9BACI</name>
<feature type="domain" description="Peptidase C39-like" evidence="2">
    <location>
        <begin position="36"/>
        <end position="201"/>
    </location>
</feature>
<accession>A0AA41X2K7</accession>
<comment type="caution">
    <text evidence="3">The sequence shown here is derived from an EMBL/GenBank/DDBJ whole genome shotgun (WGS) entry which is preliminary data.</text>
</comment>
<feature type="signal peptide" evidence="1">
    <location>
        <begin position="1"/>
        <end position="22"/>
    </location>
</feature>
<keyword evidence="4" id="KW-1185">Reference proteome</keyword>
<evidence type="ECO:0000259" key="2">
    <source>
        <dbReference type="Pfam" id="PF13529"/>
    </source>
</evidence>
<dbReference type="PANTHER" id="PTHR37806">
    <property type="entry name" value="LMO0724 PROTEIN"/>
    <property type="match status" value="1"/>
</dbReference>
<dbReference type="Gene3D" id="3.90.70.10">
    <property type="entry name" value="Cysteine proteinases"/>
    <property type="match status" value="1"/>
</dbReference>
<protein>
    <submittedName>
        <fullName evidence="3">C39 family peptidase</fullName>
    </submittedName>
</protein>
<dbReference type="Pfam" id="PF13529">
    <property type="entry name" value="Peptidase_C39_2"/>
    <property type="match status" value="1"/>
</dbReference>
<feature type="chain" id="PRO_5041218889" evidence="1">
    <location>
        <begin position="23"/>
        <end position="231"/>
    </location>
</feature>
<dbReference type="PIRSF" id="PIRSF032442">
    <property type="entry name" value="UCP032442"/>
    <property type="match status" value="1"/>
</dbReference>
<dbReference type="InterPro" id="IPR039564">
    <property type="entry name" value="Peptidase_C39-like"/>
</dbReference>
<organism evidence="3 4">
    <name type="scientific">Ectobacillus ponti</name>
    <dbReference type="NCBI Taxonomy" id="2961894"/>
    <lineage>
        <taxon>Bacteria</taxon>
        <taxon>Bacillati</taxon>
        <taxon>Bacillota</taxon>
        <taxon>Bacilli</taxon>
        <taxon>Bacillales</taxon>
        <taxon>Bacillaceae</taxon>
        <taxon>Ectobacillus</taxon>
    </lineage>
</organism>
<gene>
    <name evidence="3" type="ORF">NK662_04345</name>
</gene>
<dbReference type="PANTHER" id="PTHR37806:SF1">
    <property type="entry name" value="PEPTIDASE C39-LIKE DOMAIN-CONTAINING PROTEIN"/>
    <property type="match status" value="1"/>
</dbReference>
<dbReference type="CDD" id="cd02549">
    <property type="entry name" value="Peptidase_C39A"/>
    <property type="match status" value="1"/>
</dbReference>
<dbReference type="EMBL" id="JANCLT010000002">
    <property type="protein sequence ID" value="MCP8967769.1"/>
    <property type="molecule type" value="Genomic_DNA"/>
</dbReference>
<dbReference type="InterPro" id="IPR016997">
    <property type="entry name" value="UCP032442"/>
</dbReference>
<reference evidence="3" key="1">
    <citation type="submission" date="2022-07" db="EMBL/GenBank/DDBJ databases">
        <authorList>
            <person name="Li W.-J."/>
            <person name="Deng Q.-Q."/>
        </authorList>
    </citation>
    <scope>NUCLEOTIDE SEQUENCE</scope>
    <source>
        <strain evidence="3">SYSU M60031</strain>
    </source>
</reference>
<evidence type="ECO:0000256" key="1">
    <source>
        <dbReference type="SAM" id="SignalP"/>
    </source>
</evidence>
<dbReference type="InterPro" id="IPR039563">
    <property type="entry name" value="Peptidase_C39_single_dom"/>
</dbReference>
<proteinExistence type="predicted"/>
<dbReference type="AlphaFoldDB" id="A0AA41X2K7"/>
<dbReference type="RefSeq" id="WP_254757686.1">
    <property type="nucleotide sequence ID" value="NZ_JANCLT010000002.1"/>
</dbReference>
<keyword evidence="1" id="KW-0732">Signal</keyword>
<evidence type="ECO:0000313" key="3">
    <source>
        <dbReference type="EMBL" id="MCP8967769.1"/>
    </source>
</evidence>
<evidence type="ECO:0000313" key="4">
    <source>
        <dbReference type="Proteomes" id="UP001156102"/>
    </source>
</evidence>
<sequence>MKKALIASMISLLLYPAGSAYAAGQAVKPAAKQVILNAPLIRQLPELPRGCEVTALAMLLQYRGISANKMTLAAQVKKDLTPYSVQNGRKYFGNPNTGFVGNMYTFSKPGYGVYHGPIAELMKRYLPGKVVDFSGSSFTKIYEYLNAGKPVWVVNNVLFDKVPSVYWQTWRTPAGDISITMKEHSVLVTGYDSSYIYFNDPLSGTKNRRAPIASFRRGWEQMGSQAISYNR</sequence>
<dbReference type="Proteomes" id="UP001156102">
    <property type="component" value="Unassembled WGS sequence"/>
</dbReference>